<dbReference type="SMART" id="SM00342">
    <property type="entry name" value="HTH_ARAC"/>
    <property type="match status" value="1"/>
</dbReference>
<dbReference type="PROSITE" id="PS00041">
    <property type="entry name" value="HTH_ARAC_FAMILY_1"/>
    <property type="match status" value="1"/>
</dbReference>
<organism evidence="5 6">
    <name type="scientific">Flavobacterium rhizophilum</name>
    <dbReference type="NCBI Taxonomy" id="3163296"/>
    <lineage>
        <taxon>Bacteria</taxon>
        <taxon>Pseudomonadati</taxon>
        <taxon>Bacteroidota</taxon>
        <taxon>Flavobacteriia</taxon>
        <taxon>Flavobacteriales</taxon>
        <taxon>Flavobacteriaceae</taxon>
        <taxon>Flavobacterium</taxon>
    </lineage>
</organism>
<evidence type="ECO:0000313" key="6">
    <source>
        <dbReference type="Proteomes" id="UP001629059"/>
    </source>
</evidence>
<evidence type="ECO:0000256" key="1">
    <source>
        <dbReference type="ARBA" id="ARBA00023015"/>
    </source>
</evidence>
<keyword evidence="3" id="KW-0804">Transcription</keyword>
<evidence type="ECO:0000256" key="3">
    <source>
        <dbReference type="ARBA" id="ARBA00023163"/>
    </source>
</evidence>
<name>A0ABW8YBW1_9FLAO</name>
<dbReference type="Pfam" id="PF12833">
    <property type="entry name" value="HTH_18"/>
    <property type="match status" value="1"/>
</dbReference>
<dbReference type="InterPro" id="IPR018062">
    <property type="entry name" value="HTH_AraC-typ_CS"/>
</dbReference>
<evidence type="ECO:0000259" key="4">
    <source>
        <dbReference type="PROSITE" id="PS01124"/>
    </source>
</evidence>
<proteinExistence type="predicted"/>
<dbReference type="InterPro" id="IPR009057">
    <property type="entry name" value="Homeodomain-like_sf"/>
</dbReference>
<dbReference type="SUPFAM" id="SSF46689">
    <property type="entry name" value="Homeodomain-like"/>
    <property type="match status" value="2"/>
</dbReference>
<reference evidence="5 6" key="1">
    <citation type="submission" date="2024-06" db="EMBL/GenBank/DDBJ databases">
        <authorList>
            <person name="Kaempfer P."/>
            <person name="Viver T."/>
        </authorList>
    </citation>
    <scope>NUCLEOTIDE SEQUENCE [LARGE SCALE GENOMIC DNA]</scope>
    <source>
        <strain evidence="5 6">ST-75</strain>
    </source>
</reference>
<dbReference type="RefSeq" id="WP_408073719.1">
    <property type="nucleotide sequence ID" value="NZ_JBELQB010000003.1"/>
</dbReference>
<gene>
    <name evidence="5" type="ORF">ABS768_04210</name>
</gene>
<keyword evidence="2" id="KW-0238">DNA-binding</keyword>
<dbReference type="PANTHER" id="PTHR43280:SF27">
    <property type="entry name" value="TRANSCRIPTIONAL REGULATOR MTLR"/>
    <property type="match status" value="1"/>
</dbReference>
<dbReference type="Proteomes" id="UP001629059">
    <property type="component" value="Unassembled WGS sequence"/>
</dbReference>
<protein>
    <submittedName>
        <fullName evidence="5">Helix-turn-helix domain-containing protein</fullName>
    </submittedName>
</protein>
<keyword evidence="6" id="KW-1185">Reference proteome</keyword>
<sequence>MLNNEIINTFNERRDEFKGYGFTCELWKPNIMKRPDRHNEIEINYFIEGSITYLFQDKPIIIPAKKIAVFWGLVPHQIIHYDNSQPYFVCTIPFSQFLEWQLPTNFVRCILNGEIVHETSEEFSCYDEFLFGKWIKEIEDKDFSEVALIEMRARLMRLAVNQSYTHSKSNSDIMSREITVVEKIAIYIAQNYRNPLKVTDIGKAVGLHPDYANNIFKKAFGCTLSDYIIHERVSHAQRKLVASNISITQIAFDCGFNSISSFNTAFLKINNCTPREFRKNNK</sequence>
<dbReference type="Gene3D" id="1.10.10.60">
    <property type="entry name" value="Homeodomain-like"/>
    <property type="match status" value="2"/>
</dbReference>
<comment type="caution">
    <text evidence="5">The sequence shown here is derived from an EMBL/GenBank/DDBJ whole genome shotgun (WGS) entry which is preliminary data.</text>
</comment>
<dbReference type="EMBL" id="JBELQB010000003">
    <property type="protein sequence ID" value="MFL9836688.1"/>
    <property type="molecule type" value="Genomic_DNA"/>
</dbReference>
<evidence type="ECO:0000256" key="2">
    <source>
        <dbReference type="ARBA" id="ARBA00023125"/>
    </source>
</evidence>
<accession>A0ABW8YBW1</accession>
<dbReference type="InterPro" id="IPR018060">
    <property type="entry name" value="HTH_AraC"/>
</dbReference>
<keyword evidence="1" id="KW-0805">Transcription regulation</keyword>
<dbReference type="PANTHER" id="PTHR43280">
    <property type="entry name" value="ARAC-FAMILY TRANSCRIPTIONAL REGULATOR"/>
    <property type="match status" value="1"/>
</dbReference>
<feature type="domain" description="HTH araC/xylS-type" evidence="4">
    <location>
        <begin position="182"/>
        <end position="280"/>
    </location>
</feature>
<evidence type="ECO:0000313" key="5">
    <source>
        <dbReference type="EMBL" id="MFL9836688.1"/>
    </source>
</evidence>
<dbReference type="PROSITE" id="PS01124">
    <property type="entry name" value="HTH_ARAC_FAMILY_2"/>
    <property type="match status" value="1"/>
</dbReference>